<dbReference type="BioCyc" id="SCEL448385:SCE_RS35555-MONOMER"/>
<evidence type="ECO:0000256" key="1">
    <source>
        <dbReference type="PROSITE-ProRule" id="PRU00339"/>
    </source>
</evidence>
<organism evidence="3 4">
    <name type="scientific">Sorangium cellulosum (strain So ce56)</name>
    <name type="common">Polyangium cellulosum (strain So ce56)</name>
    <dbReference type="NCBI Taxonomy" id="448385"/>
    <lineage>
        <taxon>Bacteria</taxon>
        <taxon>Pseudomonadati</taxon>
        <taxon>Myxococcota</taxon>
        <taxon>Polyangia</taxon>
        <taxon>Polyangiales</taxon>
        <taxon>Polyangiaceae</taxon>
        <taxon>Sorangium</taxon>
    </lineage>
</organism>
<feature type="repeat" description="TPR" evidence="1">
    <location>
        <begin position="96"/>
        <end position="129"/>
    </location>
</feature>
<dbReference type="STRING" id="448385.sce6932"/>
<gene>
    <name evidence="3" type="ordered locus">sce6932</name>
</gene>
<feature type="compositionally biased region" description="Basic and acidic residues" evidence="2">
    <location>
        <begin position="237"/>
        <end position="247"/>
    </location>
</feature>
<feature type="region of interest" description="Disordered" evidence="2">
    <location>
        <begin position="656"/>
        <end position="726"/>
    </location>
</feature>
<dbReference type="Proteomes" id="UP000002139">
    <property type="component" value="Chromosome"/>
</dbReference>
<dbReference type="AlphaFoldDB" id="A9GXJ0"/>
<feature type="compositionally biased region" description="Low complexity" evidence="2">
    <location>
        <begin position="419"/>
        <end position="453"/>
    </location>
</feature>
<dbReference type="RefSeq" id="WP_012239540.1">
    <property type="nucleotide sequence ID" value="NC_010162.1"/>
</dbReference>
<dbReference type="HOGENOM" id="CLU_381252_0_0_7"/>
<name>A9GXJ0_SORC5</name>
<feature type="compositionally biased region" description="Pro residues" evidence="2">
    <location>
        <begin position="88"/>
        <end position="97"/>
    </location>
</feature>
<evidence type="ECO:0000313" key="3">
    <source>
        <dbReference type="EMBL" id="CAN97101.1"/>
    </source>
</evidence>
<feature type="compositionally biased region" description="Acidic residues" evidence="2">
    <location>
        <begin position="157"/>
        <end position="191"/>
    </location>
</feature>
<dbReference type="PROSITE" id="PS50005">
    <property type="entry name" value="TPR"/>
    <property type="match status" value="1"/>
</dbReference>
<proteinExistence type="predicted"/>
<evidence type="ECO:0000256" key="2">
    <source>
        <dbReference type="SAM" id="MobiDB-lite"/>
    </source>
</evidence>
<protein>
    <submittedName>
        <fullName evidence="3">Hypothetical alanine-rich protein</fullName>
    </submittedName>
</protein>
<feature type="compositionally biased region" description="Acidic residues" evidence="2">
    <location>
        <begin position="215"/>
        <end position="225"/>
    </location>
</feature>
<dbReference type="OrthoDB" id="95165at2"/>
<reference evidence="3 4" key="1">
    <citation type="journal article" date="2007" name="Nat. Biotechnol.">
        <title>Complete genome sequence of the myxobacterium Sorangium cellulosum.</title>
        <authorList>
            <person name="Schneiker S."/>
            <person name="Perlova O."/>
            <person name="Kaiser O."/>
            <person name="Gerth K."/>
            <person name="Alici A."/>
            <person name="Altmeyer M.O."/>
            <person name="Bartels D."/>
            <person name="Bekel T."/>
            <person name="Beyer S."/>
            <person name="Bode E."/>
            <person name="Bode H.B."/>
            <person name="Bolten C.J."/>
            <person name="Choudhuri J.V."/>
            <person name="Doss S."/>
            <person name="Elnakady Y.A."/>
            <person name="Frank B."/>
            <person name="Gaigalat L."/>
            <person name="Goesmann A."/>
            <person name="Groeger C."/>
            <person name="Gross F."/>
            <person name="Jelsbak L."/>
            <person name="Jelsbak L."/>
            <person name="Kalinowski J."/>
            <person name="Kegler C."/>
            <person name="Knauber T."/>
            <person name="Konietzny S."/>
            <person name="Kopp M."/>
            <person name="Krause L."/>
            <person name="Krug D."/>
            <person name="Linke B."/>
            <person name="Mahmud T."/>
            <person name="Martinez-Arias R."/>
            <person name="McHardy A.C."/>
            <person name="Merai M."/>
            <person name="Meyer F."/>
            <person name="Mormann S."/>
            <person name="Munoz-Dorado J."/>
            <person name="Perez J."/>
            <person name="Pradella S."/>
            <person name="Rachid S."/>
            <person name="Raddatz G."/>
            <person name="Rosenau F."/>
            <person name="Rueckert C."/>
            <person name="Sasse F."/>
            <person name="Scharfe M."/>
            <person name="Schuster S.C."/>
            <person name="Suen G."/>
            <person name="Treuner-Lange A."/>
            <person name="Velicer G.J."/>
            <person name="Vorholter F.-J."/>
            <person name="Weissman K.J."/>
            <person name="Welch R.D."/>
            <person name="Wenzel S.C."/>
            <person name="Whitworth D.E."/>
            <person name="Wilhelm S."/>
            <person name="Wittmann C."/>
            <person name="Bloecker H."/>
            <person name="Puehler A."/>
            <person name="Mueller R."/>
        </authorList>
    </citation>
    <scope>NUCLEOTIDE SEQUENCE [LARGE SCALE GENOMIC DNA]</scope>
    <source>
        <strain evidence="4">So ce56</strain>
    </source>
</reference>
<accession>A9GXJ0</accession>
<evidence type="ECO:0000313" key="4">
    <source>
        <dbReference type="Proteomes" id="UP000002139"/>
    </source>
</evidence>
<dbReference type="EMBL" id="AM746676">
    <property type="protein sequence ID" value="CAN97101.1"/>
    <property type="molecule type" value="Genomic_DNA"/>
</dbReference>
<keyword evidence="4" id="KW-1185">Reference proteome</keyword>
<feature type="region of interest" description="Disordered" evidence="2">
    <location>
        <begin position="144"/>
        <end position="285"/>
    </location>
</feature>
<dbReference type="KEGG" id="scl:sce6932"/>
<feature type="region of interest" description="Disordered" evidence="2">
    <location>
        <begin position="74"/>
        <end position="100"/>
    </location>
</feature>
<feature type="compositionally biased region" description="Low complexity" evidence="2">
    <location>
        <begin position="257"/>
        <end position="269"/>
    </location>
</feature>
<keyword evidence="1" id="KW-0802">TPR repeat</keyword>
<feature type="region of interest" description="Disordered" evidence="2">
    <location>
        <begin position="419"/>
        <end position="475"/>
    </location>
</feature>
<dbReference type="InterPro" id="IPR019734">
    <property type="entry name" value="TPR_rpt"/>
</dbReference>
<sequence length="726" mass="73111">MERRELDGLTREELIARAEGLGVPRPRLLTKVELIDEIVARTAQSEPERARLRGFLGRARDLLSRVVERGLHMPETARALRGEAPPEQWTPPPPPPRSTTTLAEIYASQGHTDRAIAMLDEILARAPEDEDARRLRERLIESAARGQGAVVEARDADAEDADAEDADAEDADAAAEDAGADADAEDAESAAEDAGANADAEDAESAAEDAGANADAEDAGAEDAESAAAEASPAPFARDDGATEPREAAIASEHQGEPGPVAGAPGGVPVQPPRDPSPAGAGATASPVAAGGVLGLAAALRDERAELPARYDVDEIVGIAVDHETIYLYWEVRPRTLARARARRPEGQLAIRVVAVLPSWERPVVEQRDLAIDALFGDMFVRDIPSGANLRMCTGWLAGEVFEPFAVGLEVAVPRALPASPRSSSEQPPASAPALAGATSEEPPASAPALAGETSGEPPASAPALAGEIPPGSPTAAMHVAERHLEGGAGDAASPALIAAGTASPSIPGASGEHGEPVVVVGASGGPVTTALPAPSAPVASGDADVEAAAAAAVTSSAVEPAAPAAIGDVAAEAARAAAPHDLEAVAAGRGATLAAEPTLALPDQAPARFSSGTAPTPEAIAQAVAATRGAASEGPARFPSGTAPTPEAIAQAVAATRGGSSELLRGGGGSAGPHASEALRRTSAERGLAPGGGPRLGADRVRALGGGSELWRSFATRARPPSRGR</sequence>